<feature type="region of interest" description="Disordered" evidence="1">
    <location>
        <begin position="1"/>
        <end position="23"/>
    </location>
</feature>
<protein>
    <submittedName>
        <fullName evidence="3">Uncharacterized protein</fullName>
    </submittedName>
</protein>
<reference evidence="3 4" key="1">
    <citation type="submission" date="2019-08" db="EMBL/GenBank/DDBJ databases">
        <title>Deep-cultivation of Planctomycetes and their phenomic and genomic characterization uncovers novel biology.</title>
        <authorList>
            <person name="Wiegand S."/>
            <person name="Jogler M."/>
            <person name="Boedeker C."/>
            <person name="Pinto D."/>
            <person name="Vollmers J."/>
            <person name="Rivas-Marin E."/>
            <person name="Kohn T."/>
            <person name="Peeters S.H."/>
            <person name="Heuer A."/>
            <person name="Rast P."/>
            <person name="Oberbeckmann S."/>
            <person name="Bunk B."/>
            <person name="Jeske O."/>
            <person name="Meyerdierks A."/>
            <person name="Storesund J.E."/>
            <person name="Kallscheuer N."/>
            <person name="Luecker S."/>
            <person name="Lage O.M."/>
            <person name="Pohl T."/>
            <person name="Merkel B.J."/>
            <person name="Hornburger P."/>
            <person name="Mueller R.-W."/>
            <person name="Bruemmer F."/>
            <person name="Labrenz M."/>
            <person name="Spormann A.M."/>
            <person name="Op den Camp H."/>
            <person name="Overmann J."/>
            <person name="Amann R."/>
            <person name="Jetten M.S.M."/>
            <person name="Mascher T."/>
            <person name="Medema M.H."/>
            <person name="Devos D.P."/>
            <person name="Kaster A.-K."/>
            <person name="Ovreas L."/>
            <person name="Rohde M."/>
            <person name="Galperin M.Y."/>
            <person name="Jogler C."/>
        </authorList>
    </citation>
    <scope>NUCLEOTIDE SEQUENCE [LARGE SCALE GENOMIC DNA]</scope>
    <source>
        <strain evidence="3 4">OJF2</strain>
    </source>
</reference>
<sequence length="168" mass="17673">MIQTQALPPTTWPTSRPTAGLDPSAAFPVLIRVPRATDLAPLDAPRTGPPPPRGEARDRRVRRRLKREVKFACCALAAIAPMVAIGLCDAGGAVRMIRAATARLADSPRPAPQRAEGGGWTGHAAARVAPAVLLSVEAIGRAADEATVVFPGYLLPDDSHEEKPHEGS</sequence>
<dbReference type="EMBL" id="CP042997">
    <property type="protein sequence ID" value="QEH32974.1"/>
    <property type="molecule type" value="Genomic_DNA"/>
</dbReference>
<evidence type="ECO:0000313" key="4">
    <source>
        <dbReference type="Proteomes" id="UP000324233"/>
    </source>
</evidence>
<dbReference type="RefSeq" id="WP_148592537.1">
    <property type="nucleotide sequence ID" value="NZ_CP042997.1"/>
</dbReference>
<dbReference type="AlphaFoldDB" id="A0A5B9VY59"/>
<dbReference type="Proteomes" id="UP000324233">
    <property type="component" value="Chromosome"/>
</dbReference>
<keyword evidence="2" id="KW-0472">Membrane</keyword>
<feature type="transmembrane region" description="Helical" evidence="2">
    <location>
        <begin position="69"/>
        <end position="87"/>
    </location>
</feature>
<accession>A0A5B9VY59</accession>
<evidence type="ECO:0000256" key="2">
    <source>
        <dbReference type="SAM" id="Phobius"/>
    </source>
</evidence>
<organism evidence="3 4">
    <name type="scientific">Aquisphaera giovannonii</name>
    <dbReference type="NCBI Taxonomy" id="406548"/>
    <lineage>
        <taxon>Bacteria</taxon>
        <taxon>Pseudomonadati</taxon>
        <taxon>Planctomycetota</taxon>
        <taxon>Planctomycetia</taxon>
        <taxon>Isosphaerales</taxon>
        <taxon>Isosphaeraceae</taxon>
        <taxon>Aquisphaera</taxon>
    </lineage>
</organism>
<proteinExistence type="predicted"/>
<evidence type="ECO:0000256" key="1">
    <source>
        <dbReference type="SAM" id="MobiDB-lite"/>
    </source>
</evidence>
<keyword evidence="2" id="KW-1133">Transmembrane helix</keyword>
<dbReference type="KEGG" id="agv:OJF2_14660"/>
<name>A0A5B9VY59_9BACT</name>
<feature type="region of interest" description="Disordered" evidence="1">
    <location>
        <begin position="38"/>
        <end position="61"/>
    </location>
</feature>
<keyword evidence="2" id="KW-0812">Transmembrane</keyword>
<keyword evidence="4" id="KW-1185">Reference proteome</keyword>
<gene>
    <name evidence="3" type="ORF">OJF2_14660</name>
</gene>
<feature type="compositionally biased region" description="Polar residues" evidence="1">
    <location>
        <begin position="1"/>
        <end position="17"/>
    </location>
</feature>
<evidence type="ECO:0000313" key="3">
    <source>
        <dbReference type="EMBL" id="QEH32974.1"/>
    </source>
</evidence>